<proteinExistence type="predicted"/>
<protein>
    <submittedName>
        <fullName evidence="1">Uncharacterized protein</fullName>
    </submittedName>
</protein>
<accession>A0A7C9F0A6</accession>
<sequence length="177" mass="18186">MSLLFPASASPSVGSVGSPPKGAEAISFGSETLSSSSFSKMCALSVSGLPSCSCKKAALPISLFSSRQGCEITESSSICLSSSSLPCKIAKFLSSILSSMRGCEISIISSFCSSSTVDKLLLTFLCSSMEGCEISIISSFCSSSKVNKLLSTFSCSSSWGCEISIFSSSSCKVGNLL</sequence>
<dbReference type="AlphaFoldDB" id="A0A7C9F0A6"/>
<organism evidence="1">
    <name type="scientific">Opuntia streptacantha</name>
    <name type="common">Prickly pear cactus</name>
    <name type="synonym">Opuntia cardona</name>
    <dbReference type="NCBI Taxonomy" id="393608"/>
    <lineage>
        <taxon>Eukaryota</taxon>
        <taxon>Viridiplantae</taxon>
        <taxon>Streptophyta</taxon>
        <taxon>Embryophyta</taxon>
        <taxon>Tracheophyta</taxon>
        <taxon>Spermatophyta</taxon>
        <taxon>Magnoliopsida</taxon>
        <taxon>eudicotyledons</taxon>
        <taxon>Gunneridae</taxon>
        <taxon>Pentapetalae</taxon>
        <taxon>Caryophyllales</taxon>
        <taxon>Cactineae</taxon>
        <taxon>Cactaceae</taxon>
        <taxon>Opuntioideae</taxon>
        <taxon>Opuntia</taxon>
    </lineage>
</organism>
<evidence type="ECO:0000313" key="1">
    <source>
        <dbReference type="EMBL" id="MBA4675527.1"/>
    </source>
</evidence>
<dbReference type="EMBL" id="GISG01267482">
    <property type="protein sequence ID" value="MBA4675527.1"/>
    <property type="molecule type" value="Transcribed_RNA"/>
</dbReference>
<name>A0A7C9F0A6_OPUST</name>
<reference evidence="1" key="1">
    <citation type="journal article" date="2013" name="J. Plant Res.">
        <title>Effect of fungi and light on seed germination of three Opuntia species from semiarid lands of central Mexico.</title>
        <authorList>
            <person name="Delgado-Sanchez P."/>
            <person name="Jimenez-Bremont J.F."/>
            <person name="Guerrero-Gonzalez Mde L."/>
            <person name="Flores J."/>
        </authorList>
    </citation>
    <scope>NUCLEOTIDE SEQUENCE</scope>
    <source>
        <tissue evidence="1">Cladode</tissue>
    </source>
</reference>
<reference evidence="1" key="2">
    <citation type="submission" date="2020-07" db="EMBL/GenBank/DDBJ databases">
        <authorList>
            <person name="Vera ALvarez R."/>
            <person name="Arias-Moreno D.M."/>
            <person name="Jimenez-Jacinto V."/>
            <person name="Jimenez-Bremont J.F."/>
            <person name="Swaminathan K."/>
            <person name="Moose S.P."/>
            <person name="Guerrero-Gonzalez M.L."/>
            <person name="Marino-Ramirez L."/>
            <person name="Landsman D."/>
            <person name="Rodriguez-Kessler M."/>
            <person name="Delgado-Sanchez P."/>
        </authorList>
    </citation>
    <scope>NUCLEOTIDE SEQUENCE</scope>
    <source>
        <tissue evidence="1">Cladode</tissue>
    </source>
</reference>